<dbReference type="GO" id="GO:0016887">
    <property type="term" value="F:ATP hydrolysis activity"/>
    <property type="evidence" value="ECO:0007669"/>
    <property type="project" value="InterPro"/>
</dbReference>
<accession>A0A1Y6ER55</accession>
<evidence type="ECO:0000313" key="11">
    <source>
        <dbReference type="EMBL" id="SMQ64749.1"/>
    </source>
</evidence>
<dbReference type="PROSITE" id="PS50893">
    <property type="entry name" value="ABC_TRANSPORTER_2"/>
    <property type="match status" value="1"/>
</dbReference>
<evidence type="ECO:0000313" key="12">
    <source>
        <dbReference type="Proteomes" id="UP000194450"/>
    </source>
</evidence>
<gene>
    <name evidence="11" type="ORF">SAMN06297229_1094</name>
</gene>
<reference evidence="12" key="1">
    <citation type="submission" date="2017-04" db="EMBL/GenBank/DDBJ databases">
        <authorList>
            <person name="Varghese N."/>
            <person name="Submissions S."/>
        </authorList>
    </citation>
    <scope>NUCLEOTIDE SEQUENCE [LARGE SCALE GENOMIC DNA]</scope>
</reference>
<dbReference type="AlphaFoldDB" id="A0A1Y6ER55"/>
<keyword evidence="6" id="KW-0547">Nucleotide-binding</keyword>
<dbReference type="Pfam" id="PF08352">
    <property type="entry name" value="oligo_HPY"/>
    <property type="match status" value="1"/>
</dbReference>
<keyword evidence="7 11" id="KW-0067">ATP-binding</keyword>
<dbReference type="InterPro" id="IPR003439">
    <property type="entry name" value="ABC_transporter-like_ATP-bd"/>
</dbReference>
<protein>
    <submittedName>
        <fullName evidence="11">Cationic peptide transport system ATP-binding protein</fullName>
    </submittedName>
</protein>
<dbReference type="CDD" id="cd03257">
    <property type="entry name" value="ABC_NikE_OppD_transporters"/>
    <property type="match status" value="1"/>
</dbReference>
<comment type="similarity">
    <text evidence="2">Belongs to the ABC transporter superfamily.</text>
</comment>
<dbReference type="PANTHER" id="PTHR43297:SF4">
    <property type="entry name" value="PUTRESCINE EXPORT SYSTEM ATP-BINDING PROTEIN SAPD"/>
    <property type="match status" value="1"/>
</dbReference>
<dbReference type="SMART" id="SM00382">
    <property type="entry name" value="AAA"/>
    <property type="match status" value="1"/>
</dbReference>
<evidence type="ECO:0000256" key="9">
    <source>
        <dbReference type="SAM" id="MobiDB-lite"/>
    </source>
</evidence>
<dbReference type="Pfam" id="PF00005">
    <property type="entry name" value="ABC_tran"/>
    <property type="match status" value="1"/>
</dbReference>
<keyword evidence="3" id="KW-0813">Transport</keyword>
<keyword evidence="4" id="KW-1003">Cell membrane</keyword>
<evidence type="ECO:0000256" key="1">
    <source>
        <dbReference type="ARBA" id="ARBA00004417"/>
    </source>
</evidence>
<dbReference type="InterPro" id="IPR027417">
    <property type="entry name" value="P-loop_NTPase"/>
</dbReference>
<organism evidence="11 12">
    <name type="scientific">Pseudidiomarina planktonica</name>
    <dbReference type="NCBI Taxonomy" id="1323738"/>
    <lineage>
        <taxon>Bacteria</taxon>
        <taxon>Pseudomonadati</taxon>
        <taxon>Pseudomonadota</taxon>
        <taxon>Gammaproteobacteria</taxon>
        <taxon>Alteromonadales</taxon>
        <taxon>Idiomarinaceae</taxon>
        <taxon>Pseudidiomarina</taxon>
    </lineage>
</organism>
<keyword evidence="8" id="KW-0472">Membrane</keyword>
<dbReference type="Proteomes" id="UP000194450">
    <property type="component" value="Unassembled WGS sequence"/>
</dbReference>
<evidence type="ECO:0000256" key="8">
    <source>
        <dbReference type="ARBA" id="ARBA00023136"/>
    </source>
</evidence>
<keyword evidence="5" id="KW-0997">Cell inner membrane</keyword>
<dbReference type="NCBIfam" id="TIGR01727">
    <property type="entry name" value="oligo_HPY"/>
    <property type="match status" value="1"/>
</dbReference>
<proteinExistence type="inferred from homology"/>
<sequence length="349" mass="39195">MNLLDIRNLSIEMDTSQGPIKVLDKMSLQLREGEIHTLIGESGSGKSLLAKAILGFINPRWRVIADRLWWNGSDLLSMTPAQRRTITGRDMAMIFQNPRSYLDPNSTVGEQLREAIPSGDLEGLFLRRRADRNTRVTRLLHRVGVKNHDDVMNSYPFELSDGVAQKVTIAMAIAHKPKLLIADEPTTAMEPSTRAQIYKLLERLSVSQGMSVLMITQDMGSIIPQSERISLVYCGQLMESGPLEEVTKTPRHPYTQAMLSMSLHDTDKMEPKQRLTGLSGAIPTLQHLPIGCRLGPRCPRAQKKCVQQPRLDKVQEQLYACHFPLTYKQSDDKPDAPTQPKSSDSDKEQ</sequence>
<dbReference type="OrthoDB" id="9784450at2"/>
<dbReference type="GO" id="GO:0005524">
    <property type="term" value="F:ATP binding"/>
    <property type="evidence" value="ECO:0007669"/>
    <property type="project" value="UniProtKB-KW"/>
</dbReference>
<evidence type="ECO:0000256" key="6">
    <source>
        <dbReference type="ARBA" id="ARBA00022741"/>
    </source>
</evidence>
<dbReference type="InterPro" id="IPR003593">
    <property type="entry name" value="AAA+_ATPase"/>
</dbReference>
<feature type="region of interest" description="Disordered" evidence="9">
    <location>
        <begin position="326"/>
        <end position="349"/>
    </location>
</feature>
<evidence type="ECO:0000256" key="5">
    <source>
        <dbReference type="ARBA" id="ARBA00022519"/>
    </source>
</evidence>
<dbReference type="InterPro" id="IPR050388">
    <property type="entry name" value="ABC_Ni/Peptide_Import"/>
</dbReference>
<evidence type="ECO:0000256" key="4">
    <source>
        <dbReference type="ARBA" id="ARBA00022475"/>
    </source>
</evidence>
<evidence type="ECO:0000256" key="7">
    <source>
        <dbReference type="ARBA" id="ARBA00022840"/>
    </source>
</evidence>
<keyword evidence="12" id="KW-1185">Reference proteome</keyword>
<dbReference type="GO" id="GO:0005886">
    <property type="term" value="C:plasma membrane"/>
    <property type="evidence" value="ECO:0007669"/>
    <property type="project" value="UniProtKB-SubCell"/>
</dbReference>
<evidence type="ECO:0000256" key="3">
    <source>
        <dbReference type="ARBA" id="ARBA00022448"/>
    </source>
</evidence>
<dbReference type="GO" id="GO:0015833">
    <property type="term" value="P:peptide transport"/>
    <property type="evidence" value="ECO:0007669"/>
    <property type="project" value="InterPro"/>
</dbReference>
<feature type="domain" description="ABC transporter" evidence="10">
    <location>
        <begin position="6"/>
        <end position="259"/>
    </location>
</feature>
<dbReference type="Gene3D" id="3.40.50.300">
    <property type="entry name" value="P-loop containing nucleotide triphosphate hydrolases"/>
    <property type="match status" value="1"/>
</dbReference>
<evidence type="ECO:0000256" key="2">
    <source>
        <dbReference type="ARBA" id="ARBA00005417"/>
    </source>
</evidence>
<dbReference type="RefSeq" id="WP_086434204.1">
    <property type="nucleotide sequence ID" value="NZ_FXWH01000001.1"/>
</dbReference>
<dbReference type="PANTHER" id="PTHR43297">
    <property type="entry name" value="OLIGOPEPTIDE TRANSPORT ATP-BINDING PROTEIN APPD"/>
    <property type="match status" value="1"/>
</dbReference>
<dbReference type="SUPFAM" id="SSF52540">
    <property type="entry name" value="P-loop containing nucleoside triphosphate hydrolases"/>
    <property type="match status" value="1"/>
</dbReference>
<dbReference type="InterPro" id="IPR013563">
    <property type="entry name" value="Oligopep_ABC_C"/>
</dbReference>
<comment type="subcellular location">
    <subcellularLocation>
        <location evidence="1">Cell inner membrane</location>
        <topology evidence="1">Peripheral membrane protein</topology>
    </subcellularLocation>
</comment>
<name>A0A1Y6ER55_9GAMM</name>
<dbReference type="EMBL" id="FXWH01000001">
    <property type="protein sequence ID" value="SMQ64749.1"/>
    <property type="molecule type" value="Genomic_DNA"/>
</dbReference>
<evidence type="ECO:0000259" key="10">
    <source>
        <dbReference type="PROSITE" id="PS50893"/>
    </source>
</evidence>